<evidence type="ECO:0000313" key="3">
    <source>
        <dbReference type="Proteomes" id="UP000463224"/>
    </source>
</evidence>
<sequence length="369" mass="40480">MNETTPTREDGDVDQTMRREPFVFTGTAREYFGIWLINVLLTILTLGIYSAWAKVRRMRFFHGSTWLGDASFEYHARPRQILIGRIIALALIATYNLALYFAPGFSIVLVIGFFLALPYLVMRGLRFRARVTSYRNVRFDFEGGYWGALLAYVAGGVLTWGTLGVLAPVASRWIWSYTLGNLTYGGRPIDCDPRLEKLFGQWWLPAILFGGGIALFLAGSVALGYLYGSELADIVGGGGGVGTLTAGVLALIYVGFLPLIVLYVVVGLLYHAGSRNAAVSETVIDGRHALASTLGRWRYVWISITNLIATVFTLGLLRPWAAVRMARYLAICTAVDTVGALDSYIDTITDEGAAVGAEYMDVEGLDFGF</sequence>
<organism evidence="2 3">
    <name type="scientific">Nitratireductor arenosus</name>
    <dbReference type="NCBI Taxonomy" id="2682096"/>
    <lineage>
        <taxon>Bacteria</taxon>
        <taxon>Pseudomonadati</taxon>
        <taxon>Pseudomonadota</taxon>
        <taxon>Alphaproteobacteria</taxon>
        <taxon>Hyphomicrobiales</taxon>
        <taxon>Phyllobacteriaceae</taxon>
        <taxon>Nitratireductor</taxon>
    </lineage>
</organism>
<dbReference type="RefSeq" id="WP_156713544.1">
    <property type="nucleotide sequence ID" value="NZ_WPHG01000003.1"/>
</dbReference>
<reference evidence="2 3" key="1">
    <citation type="submission" date="2019-12" db="EMBL/GenBank/DDBJ databases">
        <title>Nitratireductor arenosus sp. nov., Isolated from sea sand, Jeju island, South Korea.</title>
        <authorList>
            <person name="Kim W."/>
        </authorList>
    </citation>
    <scope>NUCLEOTIDE SEQUENCE [LARGE SCALE GENOMIC DNA]</scope>
    <source>
        <strain evidence="2 3">CAU 1489</strain>
    </source>
</reference>
<comment type="caution">
    <text evidence="2">The sequence shown here is derived from an EMBL/GenBank/DDBJ whole genome shotgun (WGS) entry which is preliminary data.</text>
</comment>
<keyword evidence="1" id="KW-0472">Membrane</keyword>
<gene>
    <name evidence="2" type="ORF">GN330_15405</name>
</gene>
<dbReference type="InterPro" id="IPR010295">
    <property type="entry name" value="DUF898"/>
</dbReference>
<dbReference type="Proteomes" id="UP000463224">
    <property type="component" value="Unassembled WGS sequence"/>
</dbReference>
<accession>A0A844QKU0</accession>
<protein>
    <submittedName>
        <fullName evidence="2">DUF898 family protein</fullName>
    </submittedName>
</protein>
<name>A0A844QKU0_9HYPH</name>
<feature type="transmembrane region" description="Helical" evidence="1">
    <location>
        <begin position="248"/>
        <end position="270"/>
    </location>
</feature>
<feature type="transmembrane region" description="Helical" evidence="1">
    <location>
        <begin position="299"/>
        <end position="317"/>
    </location>
</feature>
<proteinExistence type="predicted"/>
<feature type="transmembrane region" description="Helical" evidence="1">
    <location>
        <begin position="32"/>
        <end position="52"/>
    </location>
</feature>
<keyword evidence="1" id="KW-0812">Transmembrane</keyword>
<dbReference type="EMBL" id="WPHG01000003">
    <property type="protein sequence ID" value="MVA98633.1"/>
    <property type="molecule type" value="Genomic_DNA"/>
</dbReference>
<dbReference type="Pfam" id="PF05987">
    <property type="entry name" value="DUF898"/>
    <property type="match status" value="1"/>
</dbReference>
<keyword evidence="1" id="KW-1133">Transmembrane helix</keyword>
<feature type="transmembrane region" description="Helical" evidence="1">
    <location>
        <begin position="202"/>
        <end position="227"/>
    </location>
</feature>
<feature type="transmembrane region" description="Helical" evidence="1">
    <location>
        <begin position="104"/>
        <end position="122"/>
    </location>
</feature>
<evidence type="ECO:0000313" key="2">
    <source>
        <dbReference type="EMBL" id="MVA98633.1"/>
    </source>
</evidence>
<feature type="transmembrane region" description="Helical" evidence="1">
    <location>
        <begin position="81"/>
        <end position="98"/>
    </location>
</feature>
<evidence type="ECO:0000256" key="1">
    <source>
        <dbReference type="SAM" id="Phobius"/>
    </source>
</evidence>
<feature type="transmembrane region" description="Helical" evidence="1">
    <location>
        <begin position="143"/>
        <end position="167"/>
    </location>
</feature>
<keyword evidence="3" id="KW-1185">Reference proteome</keyword>
<dbReference type="AlphaFoldDB" id="A0A844QKU0"/>